<feature type="chain" id="PRO_5034932429" evidence="1">
    <location>
        <begin position="18"/>
        <end position="65"/>
    </location>
</feature>
<protein>
    <submittedName>
        <fullName evidence="2">Uncharacterized protein</fullName>
    </submittedName>
</protein>
<dbReference type="Proteomes" id="UP000531561">
    <property type="component" value="Unassembled WGS sequence"/>
</dbReference>
<keyword evidence="1" id="KW-0732">Signal</keyword>
<organism evidence="2 3">
    <name type="scientific">Botrytis fragariae</name>
    <dbReference type="NCBI Taxonomy" id="1964551"/>
    <lineage>
        <taxon>Eukaryota</taxon>
        <taxon>Fungi</taxon>
        <taxon>Dikarya</taxon>
        <taxon>Ascomycota</taxon>
        <taxon>Pezizomycotina</taxon>
        <taxon>Leotiomycetes</taxon>
        <taxon>Helotiales</taxon>
        <taxon>Sclerotiniaceae</taxon>
        <taxon>Botrytis</taxon>
    </lineage>
</organism>
<keyword evidence="3" id="KW-1185">Reference proteome</keyword>
<sequence length="65" mass="7334">MFWRASTIIIKPPTIFAVLDVTLCQQFVESLIGKGQCTCAAMSRYFGEMMSVRDETKILTTNLRA</sequence>
<accession>A0A8H6ECZ1</accession>
<dbReference type="GeneID" id="59264749"/>
<proteinExistence type="predicted"/>
<gene>
    <name evidence="2" type="ORF">Bfra_010721</name>
</gene>
<dbReference type="RefSeq" id="XP_037186700.1">
    <property type="nucleotide sequence ID" value="XM_037341057.1"/>
</dbReference>
<feature type="signal peptide" evidence="1">
    <location>
        <begin position="1"/>
        <end position="17"/>
    </location>
</feature>
<comment type="caution">
    <text evidence="2">The sequence shown here is derived from an EMBL/GenBank/DDBJ whole genome shotgun (WGS) entry which is preliminary data.</text>
</comment>
<reference evidence="2 3" key="1">
    <citation type="journal article" date="2020" name="Phytopathology">
        <title>A high-quality genome resource of Botrytis fragariae, a new and rapidly spreading fungal pathogen causing strawberry gray mold in the U.S.A.</title>
        <authorList>
            <person name="Wu Y."/>
            <person name="Saski C.A."/>
            <person name="Schnabel G."/>
            <person name="Xiao S."/>
            <person name="Hu M."/>
        </authorList>
    </citation>
    <scope>NUCLEOTIDE SEQUENCE [LARGE SCALE GENOMIC DNA]</scope>
    <source>
        <strain evidence="2 3">BVB16</strain>
    </source>
</reference>
<evidence type="ECO:0000313" key="3">
    <source>
        <dbReference type="Proteomes" id="UP000531561"/>
    </source>
</evidence>
<evidence type="ECO:0000313" key="2">
    <source>
        <dbReference type="EMBL" id="KAF5867751.1"/>
    </source>
</evidence>
<dbReference type="AlphaFoldDB" id="A0A8H6ECZ1"/>
<dbReference type="EMBL" id="JABFCT010000028">
    <property type="protein sequence ID" value="KAF5867751.1"/>
    <property type="molecule type" value="Genomic_DNA"/>
</dbReference>
<name>A0A8H6ECZ1_9HELO</name>
<evidence type="ECO:0000256" key="1">
    <source>
        <dbReference type="SAM" id="SignalP"/>
    </source>
</evidence>